<sequence>MAGNAKPKNKKLYYRRVIWAGIEDPKPLEDLLVQAHNNSLLSTVGSRTFAIGNDTEIKGADHQSDENGLFLQITKSVPGQPTSTIDRSPEKNKSAVDAFDAPDGKDYLEGEIFVLVKGNDVILCPSGARESAVDTYFTKVLEKMDLDHYAVQLRLTKVANADRIKLIQSVGVKEIRLNSSLYQASMMQMDSESVKVESTLAAVASQVKRIFAQDPSLRDIGALENLDVNLSIRYDGKTGCLKSSKSNPDFGVSGKKRLNDTAINLITEVDKNDYDGDGFTIVANNDVEIKSTEMRVSDSKKIASLGRSISKVDAWDKLRIYYTELKGSGVLSQ</sequence>
<evidence type="ECO:0000313" key="1">
    <source>
        <dbReference type="EMBL" id="CAA0111693.1"/>
    </source>
</evidence>
<organism evidence="1 2">
    <name type="scientific">BD1-7 clade bacterium</name>
    <dbReference type="NCBI Taxonomy" id="2029982"/>
    <lineage>
        <taxon>Bacteria</taxon>
        <taxon>Pseudomonadati</taxon>
        <taxon>Pseudomonadota</taxon>
        <taxon>Gammaproteobacteria</taxon>
        <taxon>Cellvibrionales</taxon>
        <taxon>Spongiibacteraceae</taxon>
        <taxon>BD1-7 clade</taxon>
    </lineage>
</organism>
<protein>
    <submittedName>
        <fullName evidence="1">Uncharacterized protein</fullName>
    </submittedName>
</protein>
<evidence type="ECO:0000313" key="2">
    <source>
        <dbReference type="Proteomes" id="UP000434580"/>
    </source>
</evidence>
<reference evidence="1 2" key="1">
    <citation type="submission" date="2019-11" db="EMBL/GenBank/DDBJ databases">
        <authorList>
            <person name="Holert J."/>
        </authorList>
    </citation>
    <scope>NUCLEOTIDE SEQUENCE [LARGE SCALE GENOMIC DNA]</scope>
    <source>
        <strain evidence="1">BC5_2</strain>
    </source>
</reference>
<dbReference type="EMBL" id="CACSII010000016">
    <property type="protein sequence ID" value="CAA0111693.1"/>
    <property type="molecule type" value="Genomic_DNA"/>
</dbReference>
<accession>A0A5S9Q2A6</accession>
<gene>
    <name evidence="1" type="ORF">DPBNPPHM_01512</name>
</gene>
<dbReference type="Proteomes" id="UP000434580">
    <property type="component" value="Unassembled WGS sequence"/>
</dbReference>
<dbReference type="AlphaFoldDB" id="A0A5S9Q2A6"/>
<dbReference type="OrthoDB" id="8440646at2"/>
<proteinExistence type="predicted"/>
<name>A0A5S9Q2A6_9GAMM</name>